<proteinExistence type="predicted"/>
<dbReference type="SMART" id="SM00252">
    <property type="entry name" value="SH2"/>
    <property type="match status" value="2"/>
</dbReference>
<dbReference type="FunFam" id="3.30.505.10:FF:000006">
    <property type="entry name" value="Phosphatidylinositol 3-kinase regulatory subunit alpha"/>
    <property type="match status" value="1"/>
</dbReference>
<dbReference type="InterPro" id="IPR000980">
    <property type="entry name" value="SH2"/>
</dbReference>
<accession>A0AA88PV91</accession>
<dbReference type="GO" id="GO:0008286">
    <property type="term" value="P:insulin receptor signaling pathway"/>
    <property type="evidence" value="ECO:0007669"/>
    <property type="project" value="TreeGrafter"/>
</dbReference>
<keyword evidence="2" id="KW-1185">Reference proteome</keyword>
<dbReference type="SUPFAM" id="SSF55550">
    <property type="entry name" value="SH2 domain"/>
    <property type="match status" value="2"/>
</dbReference>
<dbReference type="Pfam" id="PF00017">
    <property type="entry name" value="SH2"/>
    <property type="match status" value="2"/>
</dbReference>
<dbReference type="InterPro" id="IPR036860">
    <property type="entry name" value="SH2_dom_sf"/>
</dbReference>
<dbReference type="EMBL" id="JAUYZG010000008">
    <property type="protein sequence ID" value="KAK2901407.1"/>
    <property type="molecule type" value="Genomic_DNA"/>
</dbReference>
<gene>
    <name evidence="1" type="ORF">Q8A67_009522</name>
</gene>
<dbReference type="Proteomes" id="UP001187343">
    <property type="component" value="Unassembled WGS sequence"/>
</dbReference>
<dbReference type="PANTHER" id="PTHR10155">
    <property type="entry name" value="PHOSPHATIDYLINOSITOL 3-KINASE REGULATORY SUBUNIT"/>
    <property type="match status" value="1"/>
</dbReference>
<evidence type="ECO:0000313" key="2">
    <source>
        <dbReference type="Proteomes" id="UP001187343"/>
    </source>
</evidence>
<sequence length="356" mass="40893">MSSSAEPFSYIEMSRVSAAGTDISSDDRLLSEMEPKDLLQEAEWYWADISREEVNEILHGMPDGAFLVRNASCKRHGEYTLTVRNNGTNKLIRIHHQDGKFGFSEPLTFSSVPELISYYRHRSLVQYNSSLDVTLAYPVSHCDPPRSFSDLPVKEEFLSATREKLHECLRLFQKTAEYDQLYDACTTLLQEIQRRKSFEAVSMTEIAREQCYSQESSYKDFQDTVHSQLKESEYKVKEDEEKNVELLEEESWFVGDLGRGQAEELLRGKPSGAFLIRNSSTKDCYACSVVVGNQVRHCVIRHTERGYGFVEPFDLHKSLKDLVMHYHHTSLAQHNQALDVRLAYPVHMSDFPAAHS</sequence>
<dbReference type="Gene3D" id="3.30.505.10">
    <property type="entry name" value="SH2 domain"/>
    <property type="match status" value="2"/>
</dbReference>
<dbReference type="GO" id="GO:0046854">
    <property type="term" value="P:phosphatidylinositol phosphate biosynthetic process"/>
    <property type="evidence" value="ECO:0007669"/>
    <property type="project" value="TreeGrafter"/>
</dbReference>
<dbReference type="Gene3D" id="1.10.287.1490">
    <property type="match status" value="1"/>
</dbReference>
<dbReference type="AlphaFoldDB" id="A0AA88PV91"/>
<dbReference type="GO" id="GO:0005942">
    <property type="term" value="C:phosphatidylinositol 3-kinase complex"/>
    <property type="evidence" value="ECO:0007669"/>
    <property type="project" value="TreeGrafter"/>
</dbReference>
<dbReference type="FunFam" id="3.30.505.10:FF:000080">
    <property type="entry name" value="Pi3K21B, isoform C"/>
    <property type="match status" value="1"/>
</dbReference>
<dbReference type="PRINTS" id="PR00678">
    <property type="entry name" value="PI3KINASEP85"/>
</dbReference>
<dbReference type="PROSITE" id="PS50001">
    <property type="entry name" value="SH2"/>
    <property type="match status" value="2"/>
</dbReference>
<dbReference type="PRINTS" id="PR00401">
    <property type="entry name" value="SH2DOMAIN"/>
</dbReference>
<reference evidence="1" key="1">
    <citation type="submission" date="2023-08" db="EMBL/GenBank/DDBJ databases">
        <title>Chromosome-level Genome Assembly of mud carp (Cirrhinus molitorella).</title>
        <authorList>
            <person name="Liu H."/>
        </authorList>
    </citation>
    <scope>NUCLEOTIDE SEQUENCE</scope>
    <source>
        <strain evidence="1">Prfri</strain>
        <tissue evidence="1">Muscle</tissue>
    </source>
</reference>
<dbReference type="PANTHER" id="PTHR10155:SF2">
    <property type="entry name" value="PHOSPHATIDYLINOSITOL 3-KINASE REGULATORY SUBUNIT GAMMA"/>
    <property type="match status" value="1"/>
</dbReference>
<comment type="caution">
    <text evidence="1">The sequence shown here is derived from an EMBL/GenBank/DDBJ whole genome shotgun (WGS) entry which is preliminary data.</text>
</comment>
<protein>
    <submittedName>
        <fullName evidence="1">Uncharacterized protein</fullName>
    </submittedName>
</protein>
<evidence type="ECO:0000313" key="1">
    <source>
        <dbReference type="EMBL" id="KAK2901407.1"/>
    </source>
</evidence>
<organism evidence="1 2">
    <name type="scientific">Cirrhinus molitorella</name>
    <name type="common">mud carp</name>
    <dbReference type="NCBI Taxonomy" id="172907"/>
    <lineage>
        <taxon>Eukaryota</taxon>
        <taxon>Metazoa</taxon>
        <taxon>Chordata</taxon>
        <taxon>Craniata</taxon>
        <taxon>Vertebrata</taxon>
        <taxon>Euteleostomi</taxon>
        <taxon>Actinopterygii</taxon>
        <taxon>Neopterygii</taxon>
        <taxon>Teleostei</taxon>
        <taxon>Ostariophysi</taxon>
        <taxon>Cypriniformes</taxon>
        <taxon>Cyprinidae</taxon>
        <taxon>Labeoninae</taxon>
        <taxon>Labeonini</taxon>
        <taxon>Cirrhinus</taxon>
    </lineage>
</organism>
<name>A0AA88PV91_9TELE</name>
<dbReference type="GO" id="GO:0046935">
    <property type="term" value="F:1-phosphatidylinositol-3-kinase regulator activity"/>
    <property type="evidence" value="ECO:0007669"/>
    <property type="project" value="TreeGrafter"/>
</dbReference>